<feature type="domain" description="SnoaL-like" evidence="1">
    <location>
        <begin position="10"/>
        <end position="132"/>
    </location>
</feature>
<protein>
    <submittedName>
        <fullName evidence="2">SnoaL-like domain-containing protein</fullName>
    </submittedName>
</protein>
<evidence type="ECO:0000313" key="2">
    <source>
        <dbReference type="EMBL" id="SKB77439.1"/>
    </source>
</evidence>
<dbReference type="Pfam" id="PF13577">
    <property type="entry name" value="SnoaL_4"/>
    <property type="match status" value="1"/>
</dbReference>
<dbReference type="InterPro" id="IPR037401">
    <property type="entry name" value="SnoaL-like"/>
</dbReference>
<dbReference type="EMBL" id="FUYM01000006">
    <property type="protein sequence ID" value="SKB77439.1"/>
    <property type="molecule type" value="Genomic_DNA"/>
</dbReference>
<dbReference type="STRING" id="439228.SAMN06295920_10673"/>
<dbReference type="SUPFAM" id="SSF54427">
    <property type="entry name" value="NTF2-like"/>
    <property type="match status" value="1"/>
</dbReference>
<gene>
    <name evidence="2" type="ORF">SAMN06295920_10673</name>
</gene>
<dbReference type="OrthoDB" id="1492465at2"/>
<proteinExistence type="predicted"/>
<dbReference type="RefSeq" id="WP_079648842.1">
    <property type="nucleotide sequence ID" value="NZ_FUYM01000006.1"/>
</dbReference>
<sequence length="156" mass="17265">MASLEERIARLEAESEIRKLKARYLNACDAKDVDAIRACFTPDAELDYQPVGKFGPDGLIEAFTRIAVGSPIVDVHQIHNGEIEIVDADRATARWSLGFSTYDPRTGGFRLIGSFYYDEYVRTADGWRVSKSRHEPRTIVDGTIGEGGVTARSILG</sequence>
<evidence type="ECO:0000313" key="3">
    <source>
        <dbReference type="Proteomes" id="UP000189818"/>
    </source>
</evidence>
<name>A0A1T5E0Q6_9SPHN</name>
<accession>A0A1T5E0Q6</accession>
<dbReference type="AlphaFoldDB" id="A0A1T5E0Q6"/>
<dbReference type="InterPro" id="IPR032710">
    <property type="entry name" value="NTF2-like_dom_sf"/>
</dbReference>
<dbReference type="Gene3D" id="3.10.450.50">
    <property type="match status" value="1"/>
</dbReference>
<reference evidence="3" key="1">
    <citation type="submission" date="2017-02" db="EMBL/GenBank/DDBJ databases">
        <authorList>
            <person name="Varghese N."/>
            <person name="Submissions S."/>
        </authorList>
    </citation>
    <scope>NUCLEOTIDE SEQUENCE [LARGE SCALE GENOMIC DNA]</scope>
    <source>
        <strain evidence="3">UM2</strain>
    </source>
</reference>
<evidence type="ECO:0000259" key="1">
    <source>
        <dbReference type="Pfam" id="PF13577"/>
    </source>
</evidence>
<keyword evidence="3" id="KW-1185">Reference proteome</keyword>
<organism evidence="2 3">
    <name type="scientific">Rhizorhabdus histidinilytica</name>
    <dbReference type="NCBI Taxonomy" id="439228"/>
    <lineage>
        <taxon>Bacteria</taxon>
        <taxon>Pseudomonadati</taxon>
        <taxon>Pseudomonadota</taxon>
        <taxon>Alphaproteobacteria</taxon>
        <taxon>Sphingomonadales</taxon>
        <taxon>Sphingomonadaceae</taxon>
        <taxon>Rhizorhabdus</taxon>
    </lineage>
</organism>
<dbReference type="Proteomes" id="UP000189818">
    <property type="component" value="Unassembled WGS sequence"/>
</dbReference>